<feature type="DNA-binding region" description="HMG box" evidence="14">
    <location>
        <begin position="158"/>
        <end position="222"/>
    </location>
</feature>
<keyword evidence="8" id="KW-0010">Activator</keyword>
<dbReference type="OMA" id="YMQLAED"/>
<keyword evidence="7" id="KW-0496">Mitochondrion</keyword>
<feature type="domain" description="HMG box" evidence="16">
    <location>
        <begin position="158"/>
        <end position="222"/>
    </location>
</feature>
<evidence type="ECO:0000256" key="11">
    <source>
        <dbReference type="ARBA" id="ARBA00040582"/>
    </source>
</evidence>
<evidence type="ECO:0000313" key="18">
    <source>
        <dbReference type="Proteomes" id="UP000694389"/>
    </source>
</evidence>
<protein>
    <recommendedName>
        <fullName evidence="11">Transcription factor A, mitochondrial</fullName>
    </recommendedName>
</protein>
<feature type="signal peptide" evidence="15">
    <location>
        <begin position="1"/>
        <end position="17"/>
    </location>
</feature>
<reference evidence="17" key="2">
    <citation type="submission" date="2025-09" db="UniProtKB">
        <authorList>
            <consortium name="Ensembl"/>
        </authorList>
    </citation>
    <scope>IDENTIFICATION</scope>
</reference>
<keyword evidence="18" id="KW-1185">Reference proteome</keyword>
<keyword evidence="14" id="KW-0539">Nucleus</keyword>
<dbReference type="GeneTree" id="ENSGT00440000039001"/>
<dbReference type="Proteomes" id="UP000694389">
    <property type="component" value="Unassembled WGS sequence"/>
</dbReference>
<keyword evidence="4" id="KW-0809">Transit peptide</keyword>
<evidence type="ECO:0000256" key="6">
    <source>
        <dbReference type="ARBA" id="ARBA00023125"/>
    </source>
</evidence>
<dbReference type="SUPFAM" id="SSF47095">
    <property type="entry name" value="HMG-box"/>
    <property type="match status" value="2"/>
</dbReference>
<name>A0A8C4HV78_DICLA</name>
<keyword evidence="5" id="KW-0805">Transcription regulation</keyword>
<dbReference type="InterPro" id="IPR050342">
    <property type="entry name" value="HMGB"/>
</dbReference>
<comment type="function">
    <text evidence="12">Binds to the mitochondrial light strand promoter and functions in mitochondrial transcription regulation. Component of the mitochondrial transcription initiation complex, composed at least of TFB2M, TFAM and POLRMT that is required for basal transcription of mitochondrial DNA. In this complex, TFAM recruits POLRMT to a specific promoter whereas TFB2M induces structural changes in POLRMT to enable promoter opening and trapping of the DNA non-template strand. Required for accurate and efficient promoter recognition by the mitochondrial RNA polymerase. Promotes transcription initiation from the HSP1 and the light strand promoter by binding immediately upstream of transcriptional start sites. Is able to unwind DNA. Bends the mitochondrial light strand promoter DNA into a U-turn shape via its HMG boxes. Required for maintenance of normal levels of mitochondrial DNA. May play a role in organizing and compacting mitochondrial DNA.</text>
</comment>
<dbReference type="RefSeq" id="XP_051273137.1">
    <property type="nucleotide sequence ID" value="XM_051417177.1"/>
</dbReference>
<reference evidence="17" key="1">
    <citation type="submission" date="2025-08" db="UniProtKB">
        <authorList>
            <consortium name="Ensembl"/>
        </authorList>
    </citation>
    <scope>IDENTIFICATION</scope>
</reference>
<evidence type="ECO:0000256" key="12">
    <source>
        <dbReference type="ARBA" id="ARBA00045216"/>
    </source>
</evidence>
<feature type="domain" description="HMG box" evidence="16">
    <location>
        <begin position="53"/>
        <end position="121"/>
    </location>
</feature>
<comment type="subunit">
    <text evidence="13">Monomer; binds DNA as a monomer. Homodimer. Component of the mitochondrial transcription initiation complex, composed at least of TFB2M, TFAM and POLRMT. In this complex TFAM recruits POLRMT to the promoter whereas TFB2M induces structural changes in POLRMT to enable promoter opening and trapping of the DNA non-template strand. Upon metabolic stress, forms a complex composed of FOXO3, SIRT3, TFAM and POLRMT. Interacts with TFB1M and TFB2M. Interacts with CLPX; this enhances DNA-binding.</text>
</comment>
<evidence type="ECO:0000256" key="10">
    <source>
        <dbReference type="ARBA" id="ARBA00023271"/>
    </source>
</evidence>
<organism evidence="17 18">
    <name type="scientific">Dicentrarchus labrax</name>
    <name type="common">European seabass</name>
    <name type="synonym">Morone labrax</name>
    <dbReference type="NCBI Taxonomy" id="13489"/>
    <lineage>
        <taxon>Eukaryota</taxon>
        <taxon>Metazoa</taxon>
        <taxon>Chordata</taxon>
        <taxon>Craniata</taxon>
        <taxon>Vertebrata</taxon>
        <taxon>Euteleostomi</taxon>
        <taxon>Actinopterygii</taxon>
        <taxon>Neopterygii</taxon>
        <taxon>Teleostei</taxon>
        <taxon>Neoteleostei</taxon>
        <taxon>Acanthomorphata</taxon>
        <taxon>Eupercaria</taxon>
        <taxon>Moronidae</taxon>
        <taxon>Dicentrarchus</taxon>
    </lineage>
</organism>
<feature type="chain" id="PRO_5034329207" description="Transcription factor A, mitochondrial" evidence="15">
    <location>
        <begin position="18"/>
        <end position="262"/>
    </location>
</feature>
<proteinExistence type="predicted"/>
<sequence>MATFSLMPVCVSWLAKSFKVLSCTSTLARCTSVLPATYINPVRCLTSQAGDPPKKPLNVFIRYVQQQRPILTRQNPEMKSTDILSKIAQQWRVMSPEQKEPFMEAYVRDMSLFKVELERYWAESTPEMRQKLTLEKMEKSAKIAARRKKLEKGRLGHPKRTRSAVNIYMSEHFEDGRGTTTTEKMGSLMENWKNMPSHEKEVYLQLSQDDHIRYENEMKLWEDHMLEIGRSDLIRKTVRKAAAITKSETSRKTTERSKNVKI</sequence>
<evidence type="ECO:0000256" key="1">
    <source>
        <dbReference type="ARBA" id="ARBA00004436"/>
    </source>
</evidence>
<accession>A0A8C4HV78</accession>
<keyword evidence="10" id="KW-1135">Mitochondrion nucleoid</keyword>
<dbReference type="Pfam" id="PF00505">
    <property type="entry name" value="HMG_box"/>
    <property type="match status" value="1"/>
</dbReference>
<evidence type="ECO:0000256" key="5">
    <source>
        <dbReference type="ARBA" id="ARBA00023015"/>
    </source>
</evidence>
<dbReference type="Pfam" id="PF09011">
    <property type="entry name" value="HMG_box_2"/>
    <property type="match status" value="1"/>
</dbReference>
<dbReference type="Ensembl" id="ENSDLAT00005051596.2">
    <property type="protein sequence ID" value="ENSDLAP00005048402.1"/>
    <property type="gene ID" value="ENSDLAG00005030023.1"/>
</dbReference>
<evidence type="ECO:0000256" key="13">
    <source>
        <dbReference type="ARBA" id="ARBA00046467"/>
    </source>
</evidence>
<dbReference type="InterPro" id="IPR036910">
    <property type="entry name" value="HMG_box_dom_sf"/>
</dbReference>
<evidence type="ECO:0000256" key="7">
    <source>
        <dbReference type="ARBA" id="ARBA00023128"/>
    </source>
</evidence>
<dbReference type="GO" id="GO:0005634">
    <property type="term" value="C:nucleus"/>
    <property type="evidence" value="ECO:0007669"/>
    <property type="project" value="UniProtKB-UniRule"/>
</dbReference>
<dbReference type="PANTHER" id="PTHR48112:SF36">
    <property type="entry name" value="TRANSCRIPTION FACTOR A, MITOCHONDRIAL"/>
    <property type="match status" value="1"/>
</dbReference>
<keyword evidence="3" id="KW-0677">Repeat</keyword>
<dbReference type="CTD" id="7019"/>
<dbReference type="GeneID" id="127373080"/>
<evidence type="ECO:0000256" key="14">
    <source>
        <dbReference type="PROSITE-ProRule" id="PRU00267"/>
    </source>
</evidence>
<dbReference type="CDD" id="cd22012">
    <property type="entry name" value="HMG-box_ABF2_IXR1-like_rpt2"/>
    <property type="match status" value="1"/>
</dbReference>
<evidence type="ECO:0000256" key="4">
    <source>
        <dbReference type="ARBA" id="ARBA00022946"/>
    </source>
</evidence>
<keyword evidence="6 14" id="KW-0238">DNA-binding</keyword>
<dbReference type="GO" id="GO:0042645">
    <property type="term" value="C:mitochondrial nucleoid"/>
    <property type="evidence" value="ECO:0007669"/>
    <property type="project" value="UniProtKB-SubCell"/>
</dbReference>
<dbReference type="PROSITE" id="PS50118">
    <property type="entry name" value="HMG_BOX_2"/>
    <property type="match status" value="2"/>
</dbReference>
<keyword evidence="15" id="KW-0732">Signal</keyword>
<dbReference type="Gene3D" id="1.10.30.10">
    <property type="entry name" value="High mobility group box domain"/>
    <property type="match status" value="2"/>
</dbReference>
<evidence type="ECO:0000256" key="3">
    <source>
        <dbReference type="ARBA" id="ARBA00022737"/>
    </source>
</evidence>
<evidence type="ECO:0000256" key="8">
    <source>
        <dbReference type="ARBA" id="ARBA00023159"/>
    </source>
</evidence>
<dbReference type="GO" id="GO:0006357">
    <property type="term" value="P:regulation of transcription by RNA polymerase II"/>
    <property type="evidence" value="ECO:0007669"/>
    <property type="project" value="TreeGrafter"/>
</dbReference>
<keyword evidence="9" id="KW-0804">Transcription</keyword>
<evidence type="ECO:0000256" key="15">
    <source>
        <dbReference type="SAM" id="SignalP"/>
    </source>
</evidence>
<keyword evidence="2" id="KW-0597">Phosphoprotein</keyword>
<dbReference type="GO" id="GO:0003677">
    <property type="term" value="F:DNA binding"/>
    <property type="evidence" value="ECO:0007669"/>
    <property type="project" value="UniProtKB-UniRule"/>
</dbReference>
<evidence type="ECO:0000256" key="9">
    <source>
        <dbReference type="ARBA" id="ARBA00023163"/>
    </source>
</evidence>
<evidence type="ECO:0000259" key="16">
    <source>
        <dbReference type="PROSITE" id="PS50118"/>
    </source>
</evidence>
<dbReference type="SMART" id="SM00398">
    <property type="entry name" value="HMG"/>
    <property type="match status" value="2"/>
</dbReference>
<evidence type="ECO:0000256" key="2">
    <source>
        <dbReference type="ARBA" id="ARBA00022553"/>
    </source>
</evidence>
<dbReference type="InterPro" id="IPR009071">
    <property type="entry name" value="HMG_box_dom"/>
</dbReference>
<comment type="subcellular location">
    <subcellularLocation>
        <location evidence="1">Mitochondrion matrix</location>
        <location evidence="1">Mitochondrion nucleoid</location>
    </subcellularLocation>
</comment>
<dbReference type="PANTHER" id="PTHR48112">
    <property type="entry name" value="HIGH MOBILITY GROUP PROTEIN DSP1"/>
    <property type="match status" value="1"/>
</dbReference>
<dbReference type="OrthoDB" id="5550281at2759"/>
<gene>
    <name evidence="17" type="primary">TFAM</name>
    <name evidence="17" type="synonym">tfam</name>
</gene>
<evidence type="ECO:0000313" key="17">
    <source>
        <dbReference type="Ensembl" id="ENSDLAP00005048402.1"/>
    </source>
</evidence>
<dbReference type="AlphaFoldDB" id="A0A8C4HV78"/>
<feature type="DNA-binding region" description="HMG box" evidence="14">
    <location>
        <begin position="53"/>
        <end position="121"/>
    </location>
</feature>